<accession>A0A223V3H3</accession>
<dbReference type="OrthoDB" id="881297at2"/>
<protein>
    <submittedName>
        <fullName evidence="2">TetR family transcriptional regulator</fullName>
    </submittedName>
</protein>
<dbReference type="Pfam" id="PF00440">
    <property type="entry name" value="TetR_N"/>
    <property type="match status" value="1"/>
</dbReference>
<dbReference type="GO" id="GO:0003677">
    <property type="term" value="F:DNA binding"/>
    <property type="evidence" value="ECO:0007669"/>
    <property type="project" value="UniProtKB-UniRule"/>
</dbReference>
<dbReference type="KEGG" id="marb:CJ263_06805"/>
<gene>
    <name evidence="2" type="ORF">CJ263_06805</name>
</gene>
<evidence type="ECO:0000256" key="1">
    <source>
        <dbReference type="ARBA" id="ARBA00023125"/>
    </source>
</evidence>
<dbReference type="PROSITE" id="PS50977">
    <property type="entry name" value="HTH_TETR_2"/>
    <property type="match status" value="1"/>
</dbReference>
<dbReference type="AlphaFoldDB" id="A0A223V3H3"/>
<dbReference type="InterPro" id="IPR001647">
    <property type="entry name" value="HTH_TetR"/>
</dbReference>
<organism evidence="2 3">
    <name type="scientific">Maribacter cobaltidurans</name>
    <dbReference type="NCBI Taxonomy" id="1178778"/>
    <lineage>
        <taxon>Bacteria</taxon>
        <taxon>Pseudomonadati</taxon>
        <taxon>Bacteroidota</taxon>
        <taxon>Flavobacteriia</taxon>
        <taxon>Flavobacteriales</taxon>
        <taxon>Flavobacteriaceae</taxon>
        <taxon>Maribacter</taxon>
    </lineage>
</organism>
<dbReference type="InterPro" id="IPR009057">
    <property type="entry name" value="Homeodomain-like_sf"/>
</dbReference>
<evidence type="ECO:0000313" key="3">
    <source>
        <dbReference type="Proteomes" id="UP000215244"/>
    </source>
</evidence>
<name>A0A223V3H3_9FLAO</name>
<keyword evidence="3" id="KW-1185">Reference proteome</keyword>
<dbReference type="EMBL" id="CP022957">
    <property type="protein sequence ID" value="ASV29954.1"/>
    <property type="molecule type" value="Genomic_DNA"/>
</dbReference>
<dbReference type="RefSeq" id="WP_094996575.1">
    <property type="nucleotide sequence ID" value="NZ_BMJL01000006.1"/>
</dbReference>
<keyword evidence="1" id="KW-0238">DNA-binding</keyword>
<proteinExistence type="predicted"/>
<dbReference type="Gene3D" id="1.10.357.10">
    <property type="entry name" value="Tetracycline Repressor, domain 2"/>
    <property type="match status" value="1"/>
</dbReference>
<dbReference type="SUPFAM" id="SSF46689">
    <property type="entry name" value="Homeodomain-like"/>
    <property type="match status" value="1"/>
</dbReference>
<sequence>MISKSELVACSALNFTQFGSKRFTLDELANQLGISKKTIYHYFNKKEELVQESTAYLLQSYSREIQEPEIAFCKDPLEKIILIYKKGFEHLKYFSPTFLFGLKKYYPKAYDLFNDFRNDLVNKTVYELFVDAQKSGFVQKEVNLKLVCELYFLNLNAIAFGRSSLFDKYTQQEILQHLIINTIKGIVTKDYTNKFIQK</sequence>
<evidence type="ECO:0000313" key="2">
    <source>
        <dbReference type="EMBL" id="ASV29954.1"/>
    </source>
</evidence>
<reference evidence="2 3" key="1">
    <citation type="submission" date="2017-08" db="EMBL/GenBank/DDBJ databases">
        <title>The complete genome sequence of Maribacter sp. B1, isolated from deep-sea sediment.</title>
        <authorList>
            <person name="Wu Y.-H."/>
            <person name="Cheng H."/>
            <person name="Xu X.-W."/>
        </authorList>
    </citation>
    <scope>NUCLEOTIDE SEQUENCE [LARGE SCALE GENOMIC DNA]</scope>
    <source>
        <strain evidence="2 3">B1</strain>
    </source>
</reference>
<dbReference type="Proteomes" id="UP000215244">
    <property type="component" value="Chromosome"/>
</dbReference>